<dbReference type="CDD" id="cd17317">
    <property type="entry name" value="MFS_SLC22"/>
    <property type="match status" value="1"/>
</dbReference>
<comment type="caution">
    <text evidence="7">The sequence shown here is derived from an EMBL/GenBank/DDBJ whole genome shotgun (WGS) entry which is preliminary data.</text>
</comment>
<reference evidence="7 8" key="1">
    <citation type="journal article" date="2017" name="Nat. Ecol. Evol.">
        <title>Scallop genome provides insights into evolution of bilaterian karyotype and development.</title>
        <authorList>
            <person name="Wang S."/>
            <person name="Zhang J."/>
            <person name="Jiao W."/>
            <person name="Li J."/>
            <person name="Xun X."/>
            <person name="Sun Y."/>
            <person name="Guo X."/>
            <person name="Huan P."/>
            <person name="Dong B."/>
            <person name="Zhang L."/>
            <person name="Hu X."/>
            <person name="Sun X."/>
            <person name="Wang J."/>
            <person name="Zhao C."/>
            <person name="Wang Y."/>
            <person name="Wang D."/>
            <person name="Huang X."/>
            <person name="Wang R."/>
            <person name="Lv J."/>
            <person name="Li Y."/>
            <person name="Zhang Z."/>
            <person name="Liu B."/>
            <person name="Lu W."/>
            <person name="Hui Y."/>
            <person name="Liang J."/>
            <person name="Zhou Z."/>
            <person name="Hou R."/>
            <person name="Li X."/>
            <person name="Liu Y."/>
            <person name="Li H."/>
            <person name="Ning X."/>
            <person name="Lin Y."/>
            <person name="Zhao L."/>
            <person name="Xing Q."/>
            <person name="Dou J."/>
            <person name="Li Y."/>
            <person name="Mao J."/>
            <person name="Guo H."/>
            <person name="Dou H."/>
            <person name="Li T."/>
            <person name="Mu C."/>
            <person name="Jiang W."/>
            <person name="Fu Q."/>
            <person name="Fu X."/>
            <person name="Miao Y."/>
            <person name="Liu J."/>
            <person name="Yu Q."/>
            <person name="Li R."/>
            <person name="Liao H."/>
            <person name="Li X."/>
            <person name="Kong Y."/>
            <person name="Jiang Z."/>
            <person name="Chourrout D."/>
            <person name="Li R."/>
            <person name="Bao Z."/>
        </authorList>
    </citation>
    <scope>NUCLEOTIDE SEQUENCE [LARGE SCALE GENOMIC DNA]</scope>
    <source>
        <strain evidence="7 8">PY_sf001</strain>
    </source>
</reference>
<dbReference type="Proteomes" id="UP000242188">
    <property type="component" value="Unassembled WGS sequence"/>
</dbReference>
<gene>
    <name evidence="7" type="ORF">KP79_PYT07269</name>
</gene>
<feature type="transmembrane region" description="Helical" evidence="5">
    <location>
        <begin position="462"/>
        <end position="483"/>
    </location>
</feature>
<keyword evidence="8" id="KW-1185">Reference proteome</keyword>
<dbReference type="PROSITE" id="PS50850">
    <property type="entry name" value="MFS"/>
    <property type="match status" value="1"/>
</dbReference>
<keyword evidence="3 5" id="KW-1133">Transmembrane helix</keyword>
<feature type="domain" description="Major facilitator superfamily (MFS) profile" evidence="6">
    <location>
        <begin position="69"/>
        <end position="520"/>
    </location>
</feature>
<feature type="transmembrane region" description="Helical" evidence="5">
    <location>
        <begin position="23"/>
        <end position="46"/>
    </location>
</feature>
<dbReference type="AlphaFoldDB" id="A0A210QAW4"/>
<feature type="transmembrane region" description="Helical" evidence="5">
    <location>
        <begin position="337"/>
        <end position="358"/>
    </location>
</feature>
<feature type="transmembrane region" description="Helical" evidence="5">
    <location>
        <begin position="370"/>
        <end position="391"/>
    </location>
</feature>
<feature type="transmembrane region" description="Helical" evidence="5">
    <location>
        <begin position="229"/>
        <end position="251"/>
    </location>
</feature>
<keyword evidence="4 5" id="KW-0472">Membrane</keyword>
<evidence type="ECO:0000256" key="3">
    <source>
        <dbReference type="ARBA" id="ARBA00022989"/>
    </source>
</evidence>
<proteinExistence type="predicted"/>
<sequence length="545" mass="60465">MTNMKFDDILSHIGEFGFYQKRLYLLLCMPAISVGCYMMMLVITMATPEHRCQIPGYENDTYAILGDTHRFLVNVSIPLASEDEDFLYEKCHMYTCNNGNSAANCPIQNRTRVKCSSWVYDKETFHETFTSMTNLVCDDALKTSHAQMLFYFGVLVGDLGFGLVADIIGRKKTLYVTFIILLGSAFGVAWAPNWTSFVILEFVIGASNHGAFIICCVLGLEMVGPSKRVWAGILVHAFFALGLVYLVGMGYFLRNWFWVQIAVATPCAFFLSYWFFIPESPRWLISQGRFGEADKIIEKAARVNKKPLPPSLMKVNKEENDTGSDGRIWHLFSNRVLLTRTLIVYFNWAVVSMIYYGVTMHTGNMNGDFYLNFFLLAVVEFPAYFISIALLDRWGRKRTHCACMLLGGIACISTIFPVIFGGPDLQPLTLALAIVGKIGAAGAFGVIYIFSAELFPTVVRNAGMGSSSCVARIGGMLAPYVASSGDLVGGKFGKALPLVIFGAFSVAAGLMCLLLPETLHKKLPETIEDGVNFDKGSKKTLYEKN</sequence>
<organism evidence="7 8">
    <name type="scientific">Mizuhopecten yessoensis</name>
    <name type="common">Japanese scallop</name>
    <name type="synonym">Patinopecten yessoensis</name>
    <dbReference type="NCBI Taxonomy" id="6573"/>
    <lineage>
        <taxon>Eukaryota</taxon>
        <taxon>Metazoa</taxon>
        <taxon>Spiralia</taxon>
        <taxon>Lophotrochozoa</taxon>
        <taxon>Mollusca</taxon>
        <taxon>Bivalvia</taxon>
        <taxon>Autobranchia</taxon>
        <taxon>Pteriomorphia</taxon>
        <taxon>Pectinida</taxon>
        <taxon>Pectinoidea</taxon>
        <taxon>Pectinidae</taxon>
        <taxon>Mizuhopecten</taxon>
    </lineage>
</organism>
<evidence type="ECO:0000313" key="8">
    <source>
        <dbReference type="Proteomes" id="UP000242188"/>
    </source>
</evidence>
<dbReference type="InterPro" id="IPR036259">
    <property type="entry name" value="MFS_trans_sf"/>
</dbReference>
<feature type="transmembrane region" description="Helical" evidence="5">
    <location>
        <begin position="495"/>
        <end position="515"/>
    </location>
</feature>
<feature type="transmembrane region" description="Helical" evidence="5">
    <location>
        <begin position="257"/>
        <end position="277"/>
    </location>
</feature>
<dbReference type="InterPro" id="IPR020846">
    <property type="entry name" value="MFS_dom"/>
</dbReference>
<name>A0A210QAW4_MIZYE</name>
<feature type="transmembrane region" description="Helical" evidence="5">
    <location>
        <begin position="197"/>
        <end position="220"/>
    </location>
</feature>
<evidence type="ECO:0000256" key="2">
    <source>
        <dbReference type="ARBA" id="ARBA00022692"/>
    </source>
</evidence>
<comment type="subcellular location">
    <subcellularLocation>
        <location evidence="1">Membrane</location>
        <topology evidence="1">Multi-pass membrane protein</topology>
    </subcellularLocation>
</comment>
<dbReference type="InterPro" id="IPR005829">
    <property type="entry name" value="Sugar_transporter_CS"/>
</dbReference>
<protein>
    <submittedName>
        <fullName evidence="7">Organic cation transporter protein</fullName>
    </submittedName>
</protein>
<dbReference type="EMBL" id="NEDP02004373">
    <property type="protein sequence ID" value="OWF45872.1"/>
    <property type="molecule type" value="Genomic_DNA"/>
</dbReference>
<feature type="transmembrane region" description="Helical" evidence="5">
    <location>
        <begin position="148"/>
        <end position="167"/>
    </location>
</feature>
<dbReference type="GO" id="GO:0016020">
    <property type="term" value="C:membrane"/>
    <property type="evidence" value="ECO:0007669"/>
    <property type="project" value="UniProtKB-SubCell"/>
</dbReference>
<keyword evidence="2 5" id="KW-0812">Transmembrane</keyword>
<evidence type="ECO:0000256" key="4">
    <source>
        <dbReference type="ARBA" id="ARBA00023136"/>
    </source>
</evidence>
<feature type="transmembrane region" description="Helical" evidence="5">
    <location>
        <begin position="174"/>
        <end position="191"/>
    </location>
</feature>
<feature type="transmembrane region" description="Helical" evidence="5">
    <location>
        <begin position="403"/>
        <end position="422"/>
    </location>
</feature>
<dbReference type="PROSITE" id="PS00216">
    <property type="entry name" value="SUGAR_TRANSPORT_1"/>
    <property type="match status" value="1"/>
</dbReference>
<dbReference type="OrthoDB" id="3936150at2759"/>
<accession>A0A210QAW4</accession>
<dbReference type="Pfam" id="PF00083">
    <property type="entry name" value="Sugar_tr"/>
    <property type="match status" value="1"/>
</dbReference>
<dbReference type="SUPFAM" id="SSF103473">
    <property type="entry name" value="MFS general substrate transporter"/>
    <property type="match status" value="1"/>
</dbReference>
<feature type="transmembrane region" description="Helical" evidence="5">
    <location>
        <begin position="428"/>
        <end position="450"/>
    </location>
</feature>
<dbReference type="InterPro" id="IPR005828">
    <property type="entry name" value="MFS_sugar_transport-like"/>
</dbReference>
<evidence type="ECO:0000259" key="6">
    <source>
        <dbReference type="PROSITE" id="PS50850"/>
    </source>
</evidence>
<evidence type="ECO:0000313" key="7">
    <source>
        <dbReference type="EMBL" id="OWF45872.1"/>
    </source>
</evidence>
<evidence type="ECO:0000256" key="1">
    <source>
        <dbReference type="ARBA" id="ARBA00004141"/>
    </source>
</evidence>
<dbReference type="Gene3D" id="1.20.1250.20">
    <property type="entry name" value="MFS general substrate transporter like domains"/>
    <property type="match status" value="1"/>
</dbReference>
<dbReference type="GO" id="GO:0022857">
    <property type="term" value="F:transmembrane transporter activity"/>
    <property type="evidence" value="ECO:0007669"/>
    <property type="project" value="InterPro"/>
</dbReference>
<evidence type="ECO:0000256" key="5">
    <source>
        <dbReference type="SAM" id="Phobius"/>
    </source>
</evidence>
<dbReference type="PANTHER" id="PTHR24064">
    <property type="entry name" value="SOLUTE CARRIER FAMILY 22 MEMBER"/>
    <property type="match status" value="1"/>
</dbReference>